<dbReference type="GeneID" id="92071678"/>
<name>A0ABR1QNP8_9PEZI</name>
<accession>A0ABR1QNP8</accession>
<reference evidence="2 3" key="1">
    <citation type="submission" date="2023-01" db="EMBL/GenBank/DDBJ databases">
        <title>Analysis of 21 Apiospora genomes using comparative genomics revels a genus with tremendous synthesis potential of carbohydrate active enzymes and secondary metabolites.</title>
        <authorList>
            <person name="Sorensen T."/>
        </authorList>
    </citation>
    <scope>NUCLEOTIDE SEQUENCE [LARGE SCALE GENOMIC DNA]</scope>
    <source>
        <strain evidence="2 3">CBS 24483</strain>
    </source>
</reference>
<evidence type="ECO:0000256" key="1">
    <source>
        <dbReference type="SAM" id="SignalP"/>
    </source>
</evidence>
<comment type="caution">
    <text evidence="2">The sequence shown here is derived from an EMBL/GenBank/DDBJ whole genome shotgun (WGS) entry which is preliminary data.</text>
</comment>
<sequence>MQLAFASVLALVASTQVANARTTPMAARNTSLNPRTGSWLLEFYESGCDAKTTGATAGGEDDEIWCKNVSTSHNVAASNIGNMDVWLYADWHCEHQVAYVGRDGCTAIPLTSVIEAVRVLPRKK</sequence>
<protein>
    <submittedName>
        <fullName evidence="2">Uncharacterized protein</fullName>
    </submittedName>
</protein>
<dbReference type="Proteomes" id="UP001391051">
    <property type="component" value="Unassembled WGS sequence"/>
</dbReference>
<dbReference type="EMBL" id="JAQQWE010000002">
    <property type="protein sequence ID" value="KAK7961569.1"/>
    <property type="molecule type" value="Genomic_DNA"/>
</dbReference>
<feature type="chain" id="PRO_5046892292" evidence="1">
    <location>
        <begin position="21"/>
        <end position="124"/>
    </location>
</feature>
<feature type="signal peptide" evidence="1">
    <location>
        <begin position="1"/>
        <end position="20"/>
    </location>
</feature>
<gene>
    <name evidence="2" type="ORF">PG986_002394</name>
</gene>
<keyword evidence="3" id="KW-1185">Reference proteome</keyword>
<dbReference type="RefSeq" id="XP_066703680.1">
    <property type="nucleotide sequence ID" value="XM_066838616.1"/>
</dbReference>
<keyword evidence="1" id="KW-0732">Signal</keyword>
<proteinExistence type="predicted"/>
<organism evidence="2 3">
    <name type="scientific">Apiospora aurea</name>
    <dbReference type="NCBI Taxonomy" id="335848"/>
    <lineage>
        <taxon>Eukaryota</taxon>
        <taxon>Fungi</taxon>
        <taxon>Dikarya</taxon>
        <taxon>Ascomycota</taxon>
        <taxon>Pezizomycotina</taxon>
        <taxon>Sordariomycetes</taxon>
        <taxon>Xylariomycetidae</taxon>
        <taxon>Amphisphaeriales</taxon>
        <taxon>Apiosporaceae</taxon>
        <taxon>Apiospora</taxon>
    </lineage>
</organism>
<evidence type="ECO:0000313" key="2">
    <source>
        <dbReference type="EMBL" id="KAK7961569.1"/>
    </source>
</evidence>
<evidence type="ECO:0000313" key="3">
    <source>
        <dbReference type="Proteomes" id="UP001391051"/>
    </source>
</evidence>